<evidence type="ECO:0000259" key="16">
    <source>
        <dbReference type="PROSITE" id="PS50112"/>
    </source>
</evidence>
<dbReference type="EMBL" id="JAGHXW010000057">
    <property type="protein sequence ID" value="MBO9761516.1"/>
    <property type="molecule type" value="Genomic_DNA"/>
</dbReference>
<dbReference type="InterPro" id="IPR003661">
    <property type="entry name" value="HisK_dim/P_dom"/>
</dbReference>
<evidence type="ECO:0000256" key="13">
    <source>
        <dbReference type="PROSITE-ProRule" id="PRU00169"/>
    </source>
</evidence>
<gene>
    <name evidence="20" type="ORF">J7405_18570</name>
</gene>
<dbReference type="EC" id="2.7.13.3" evidence="3"/>
<dbReference type="Proteomes" id="UP000668572">
    <property type="component" value="Unassembled WGS sequence"/>
</dbReference>
<sequence length="1619" mass="175285">MMRFLAANRRALRWAAAVLALGATLTAGTALELRQVNARRAQAQLAASAQATFDQIQELLDHYQYGLRGMRGVVLTAEENLDGAQVLRYSQSRDMAREFRGARGFGVIRRVPEAEQARFVAAARAAGQPDFQIRTLTAHHGDRFVIQYIEPVRTNAAAVGLDIASESNRRQAAWAAALSGEPRLTGPITLVQAGGHPSQSFLMLLPVYRSGATPPTLAQRRDGLVGWTYTPLLMPEVMRALRSDPQWLHLRLSDVDASGAAVPFYSNYTATAPTVVASTWMQREVMGRRWRLDMQASPAFAAAAAVLPVSGVLSIGLLLSVLASALAGALCSGLERRRQAARGQANLLAVVQSSADGIIGKTPEGVVQSWNRAAEQLFGYGAEQAIGRRLLDLIVPEHLHHEEHAVLERISRGEEIPYFETVRRHADGRLLDVLVSVSPIRGADGRLIGASKTVRDISEQKAARAQILALNASLENQVAARTAELQRSTLMLEGVLGAASEVSIIATDPNGLVTLFNTGAERMLGYQGEEVVGRASASLFHLPGEVDARARLLTQELGKPVEGFRVFVEKAERDGADTYEWTYVGRDGSTRQVSLVVTAIRSEDNAIAGYLGIALDISERKAAERSLARSNAMTQAILDTAVNPIITIDTYGGVRSFNNAGERVFGYAAGDVIGQNVRMLMPDAYAGRPDAFLERYCQSGAGQPSGIDNGREALARRKDGSEFPVEISLGTMWVDGQRLVVGVIADITERHRQRQALTRARDQLAMAADAAELGIWSWIPGTNALECNARMYEMYEWPPSLSERGLYYSDWRCKVHPDDIDRTEQSLQAAMEGRGVYDPVFRVLRSDGRVRHIQAGAHTERDAEGRITRVIGINRDITSQLEAEQELRLAKARADEASEAKSSFLANMSHEIRTPMNAVLGMLQLLQRTGLDARQSDYAGKAQKAATSLLVLLNDILDYSKIEAGKLQLDPHGFGLEELLRDLSVVLSGNHHCPEVEIAYHLDQGIPDRLVGDSLRLQQVLINLAGNALKFTQHGHVLLRVELLASHVQAVTLRVTVEDTGIGISAEQQQRIFHSFTQAETSISRRFGGTGLGLVISRRLIGLMGGSLQVDSTPGQGSRFWFDLQLECETPALQLPARGSDAAGNLLMVDDSALVREVLAEGLVAQGWTVAAVASGEAAVTRAVEAVGSGRPFDVVLMDWRLPGMDGIAAATRIRECCGRHVSPAILMLTAYQRELLTEAQRHGEVPFVDHLVKPVTPRQVIDAIEQALRTDPPPVPVSMPALPQRLQGLRVLVVEDNALNRQVADELLRGEGAWVALAEDGDKGLQRLREGPEVDVVVMDMQMPHVDGLEATRRIRADARFAGLPILAMTANAASNDVNACLEAGMDAHIGKPIDLERMVEALLRLSGRNAAVVPGDVEGTALLPDTIALDAVLARFGQNRALLARMLDTFDTDRHAMLECLHTALADNDAAACADAAHVLKGTSATLGAERLALAASALEQDARRGRLPAAAALDALAGLADSELRTLRDALADSQIRLDSAAVAPADSAADTARQFLDLLAPMLRASNLQALELLAQAPVAVAGAQAARYLQFRKQVQQLQFDAALRTLDDLMEHL</sequence>
<dbReference type="Pfam" id="PF13426">
    <property type="entry name" value="PAS_9"/>
    <property type="match status" value="2"/>
</dbReference>
<evidence type="ECO:0000256" key="4">
    <source>
        <dbReference type="ARBA" id="ARBA00022475"/>
    </source>
</evidence>
<dbReference type="Pfam" id="PF02518">
    <property type="entry name" value="HATPase_c"/>
    <property type="match status" value="1"/>
</dbReference>
<feature type="domain" description="PAS" evidence="16">
    <location>
        <begin position="630"/>
        <end position="683"/>
    </location>
</feature>
<feature type="domain" description="Response regulatory" evidence="15">
    <location>
        <begin position="1145"/>
        <end position="1269"/>
    </location>
</feature>
<dbReference type="CDD" id="cd00082">
    <property type="entry name" value="HisKA"/>
    <property type="match status" value="1"/>
</dbReference>
<feature type="modified residue" description="4-aspartylphosphate" evidence="13">
    <location>
        <position position="1199"/>
    </location>
</feature>
<dbReference type="PROSITE" id="PS50839">
    <property type="entry name" value="CHASE"/>
    <property type="match status" value="1"/>
</dbReference>
<dbReference type="PROSITE" id="PS50109">
    <property type="entry name" value="HIS_KIN"/>
    <property type="match status" value="1"/>
</dbReference>
<keyword evidence="5 13" id="KW-0597">Phosphoprotein</keyword>
<dbReference type="InterPro" id="IPR005467">
    <property type="entry name" value="His_kinase_dom"/>
</dbReference>
<evidence type="ECO:0000256" key="7">
    <source>
        <dbReference type="ARBA" id="ARBA00022741"/>
    </source>
</evidence>
<dbReference type="Gene3D" id="1.10.287.130">
    <property type="match status" value="1"/>
</dbReference>
<dbReference type="NCBIfam" id="TIGR00229">
    <property type="entry name" value="sensory_box"/>
    <property type="match status" value="4"/>
</dbReference>
<comment type="subcellular location">
    <subcellularLocation>
        <location evidence="2">Cell membrane</location>
        <topology evidence="2">Multi-pass membrane protein</topology>
    </subcellularLocation>
</comment>
<dbReference type="InterPro" id="IPR004358">
    <property type="entry name" value="Sig_transdc_His_kin-like_C"/>
</dbReference>
<dbReference type="GO" id="GO:0005524">
    <property type="term" value="F:ATP binding"/>
    <property type="evidence" value="ECO:0007669"/>
    <property type="project" value="UniProtKB-KW"/>
</dbReference>
<dbReference type="InterPro" id="IPR008207">
    <property type="entry name" value="Sig_transdc_His_kin_Hpt_dom"/>
</dbReference>
<evidence type="ECO:0000259" key="15">
    <source>
        <dbReference type="PROSITE" id="PS50110"/>
    </source>
</evidence>
<dbReference type="SUPFAM" id="SSF55785">
    <property type="entry name" value="PYP-like sensor domain (PAS domain)"/>
    <property type="match status" value="4"/>
</dbReference>
<comment type="catalytic activity">
    <reaction evidence="1">
        <text>ATP + protein L-histidine = ADP + protein N-phospho-L-histidine.</text>
        <dbReference type="EC" id="2.7.13.3"/>
    </reaction>
</comment>
<dbReference type="InterPro" id="IPR000700">
    <property type="entry name" value="PAS-assoc_C"/>
</dbReference>
<dbReference type="InterPro" id="IPR011006">
    <property type="entry name" value="CheY-like_superfamily"/>
</dbReference>
<dbReference type="InterPro" id="IPR003594">
    <property type="entry name" value="HATPase_dom"/>
</dbReference>
<dbReference type="PRINTS" id="PR00344">
    <property type="entry name" value="BCTRLSENSOR"/>
</dbReference>
<dbReference type="GO" id="GO:0005886">
    <property type="term" value="C:plasma membrane"/>
    <property type="evidence" value="ECO:0007669"/>
    <property type="project" value="UniProtKB-SubCell"/>
</dbReference>
<dbReference type="PROSITE" id="PS50113">
    <property type="entry name" value="PAC"/>
    <property type="match status" value="4"/>
</dbReference>
<dbReference type="InterPro" id="IPR042240">
    <property type="entry name" value="CHASE_sf"/>
</dbReference>
<dbReference type="Pfam" id="PF03924">
    <property type="entry name" value="CHASE"/>
    <property type="match status" value="1"/>
</dbReference>
<evidence type="ECO:0000313" key="20">
    <source>
        <dbReference type="EMBL" id="MBO9761516.1"/>
    </source>
</evidence>
<dbReference type="Gene3D" id="3.30.450.20">
    <property type="entry name" value="PAS domain"/>
    <property type="match status" value="4"/>
</dbReference>
<dbReference type="InterPro" id="IPR001789">
    <property type="entry name" value="Sig_transdc_resp-reg_receiver"/>
</dbReference>
<dbReference type="SUPFAM" id="SSF52172">
    <property type="entry name" value="CheY-like"/>
    <property type="match status" value="2"/>
</dbReference>
<keyword evidence="6" id="KW-0812">Transmembrane</keyword>
<dbReference type="PROSITE" id="PS50110">
    <property type="entry name" value="RESPONSE_REGULATORY"/>
    <property type="match status" value="2"/>
</dbReference>
<dbReference type="Pfam" id="PF00072">
    <property type="entry name" value="Response_reg"/>
    <property type="match status" value="2"/>
</dbReference>
<evidence type="ECO:0000256" key="2">
    <source>
        <dbReference type="ARBA" id="ARBA00004651"/>
    </source>
</evidence>
<feature type="domain" description="Histidine kinase" evidence="14">
    <location>
        <begin position="907"/>
        <end position="1128"/>
    </location>
</feature>
<dbReference type="InterPro" id="IPR035965">
    <property type="entry name" value="PAS-like_dom_sf"/>
</dbReference>
<dbReference type="SMART" id="SM00388">
    <property type="entry name" value="HisKA"/>
    <property type="match status" value="1"/>
</dbReference>
<evidence type="ECO:0000256" key="9">
    <source>
        <dbReference type="ARBA" id="ARBA00022989"/>
    </source>
</evidence>
<protein>
    <recommendedName>
        <fullName evidence="3">histidine kinase</fullName>
        <ecNumber evidence="3">2.7.13.3</ecNumber>
    </recommendedName>
</protein>
<dbReference type="CDD" id="cd16922">
    <property type="entry name" value="HATPase_EvgS-ArcB-TorS-like"/>
    <property type="match status" value="1"/>
</dbReference>
<dbReference type="InterPro" id="IPR036097">
    <property type="entry name" value="HisK_dim/P_sf"/>
</dbReference>
<feature type="domain" description="PAC" evidence="17">
    <location>
        <begin position="709"/>
        <end position="759"/>
    </location>
</feature>
<dbReference type="Gene3D" id="3.30.565.10">
    <property type="entry name" value="Histidine kinase-like ATPase, C-terminal domain"/>
    <property type="match status" value="1"/>
</dbReference>
<dbReference type="InterPro" id="IPR036890">
    <property type="entry name" value="HATPase_C_sf"/>
</dbReference>
<dbReference type="Pfam" id="PF01627">
    <property type="entry name" value="Hpt"/>
    <property type="match status" value="1"/>
</dbReference>
<evidence type="ECO:0000256" key="12">
    <source>
        <dbReference type="PROSITE-ProRule" id="PRU00110"/>
    </source>
</evidence>
<dbReference type="SUPFAM" id="SSF47384">
    <property type="entry name" value="Homodimeric domain of signal transducing histidine kinase"/>
    <property type="match status" value="1"/>
</dbReference>
<dbReference type="SUPFAM" id="SSF55874">
    <property type="entry name" value="ATPase domain of HSP90 chaperone/DNA topoisomerase II/histidine kinase"/>
    <property type="match status" value="1"/>
</dbReference>
<keyword evidence="10" id="KW-0902">Two-component regulatory system</keyword>
<feature type="domain" description="HPt" evidence="19">
    <location>
        <begin position="1441"/>
        <end position="1537"/>
    </location>
</feature>
<feature type="domain" description="CHASE" evidence="18">
    <location>
        <begin position="77"/>
        <end position="226"/>
    </location>
</feature>
<dbReference type="CDD" id="cd00130">
    <property type="entry name" value="PAS"/>
    <property type="match status" value="4"/>
</dbReference>
<dbReference type="PANTHER" id="PTHR45339">
    <property type="entry name" value="HYBRID SIGNAL TRANSDUCTION HISTIDINE KINASE J"/>
    <property type="match status" value="1"/>
</dbReference>
<keyword evidence="11" id="KW-0472">Membrane</keyword>
<evidence type="ECO:0000256" key="5">
    <source>
        <dbReference type="ARBA" id="ARBA00022553"/>
    </source>
</evidence>
<name>A0A8I2BR81_XANMN</name>
<evidence type="ECO:0000259" key="17">
    <source>
        <dbReference type="PROSITE" id="PS50113"/>
    </source>
</evidence>
<dbReference type="SMART" id="SM00091">
    <property type="entry name" value="PAS"/>
    <property type="match status" value="4"/>
</dbReference>
<keyword evidence="8" id="KW-0067">ATP-binding</keyword>
<dbReference type="InterPro" id="IPR036641">
    <property type="entry name" value="HPT_dom_sf"/>
</dbReference>
<feature type="domain" description="PAC" evidence="17">
    <location>
        <begin position="577"/>
        <end position="629"/>
    </location>
</feature>
<evidence type="ECO:0000259" key="18">
    <source>
        <dbReference type="PROSITE" id="PS50839"/>
    </source>
</evidence>
<dbReference type="InterPro" id="IPR001610">
    <property type="entry name" value="PAC"/>
</dbReference>
<feature type="domain" description="Response regulatory" evidence="15">
    <location>
        <begin position="1291"/>
        <end position="1408"/>
    </location>
</feature>
<evidence type="ECO:0000259" key="14">
    <source>
        <dbReference type="PROSITE" id="PS50109"/>
    </source>
</evidence>
<comment type="caution">
    <text evidence="20">The sequence shown here is derived from an EMBL/GenBank/DDBJ whole genome shotgun (WGS) entry which is preliminary data.</text>
</comment>
<dbReference type="PANTHER" id="PTHR45339:SF1">
    <property type="entry name" value="HYBRID SIGNAL TRANSDUCTION HISTIDINE KINASE J"/>
    <property type="match status" value="1"/>
</dbReference>
<keyword evidence="9" id="KW-1133">Transmembrane helix</keyword>
<dbReference type="Gene3D" id="2.10.70.100">
    <property type="match status" value="1"/>
</dbReference>
<evidence type="ECO:0000313" key="21">
    <source>
        <dbReference type="Proteomes" id="UP000668572"/>
    </source>
</evidence>
<evidence type="ECO:0000259" key="19">
    <source>
        <dbReference type="PROSITE" id="PS50894"/>
    </source>
</evidence>
<keyword evidence="4" id="KW-1003">Cell membrane</keyword>
<dbReference type="InterPro" id="IPR013655">
    <property type="entry name" value="PAS_fold_3"/>
</dbReference>
<feature type="domain" description="PAS" evidence="16">
    <location>
        <begin position="504"/>
        <end position="541"/>
    </location>
</feature>
<evidence type="ECO:0000256" key="10">
    <source>
        <dbReference type="ARBA" id="ARBA00023012"/>
    </source>
</evidence>
<dbReference type="InterPro" id="IPR006189">
    <property type="entry name" value="CHASE_dom"/>
</dbReference>
<dbReference type="Pfam" id="PF00512">
    <property type="entry name" value="HisKA"/>
    <property type="match status" value="1"/>
</dbReference>
<dbReference type="Pfam" id="PF08447">
    <property type="entry name" value="PAS_3"/>
    <property type="match status" value="1"/>
</dbReference>
<dbReference type="SMART" id="SM01079">
    <property type="entry name" value="CHASE"/>
    <property type="match status" value="1"/>
</dbReference>
<reference evidence="20" key="1">
    <citation type="submission" date="2021-03" db="EMBL/GenBank/DDBJ databases">
        <title>Molecular characterization of Xanthomonas species pathogenic on Araceae and the development of a triplex TaqMan assay for detection of X. phaseoli pv. dieffenbachiae.</title>
        <authorList>
            <person name="Van Der Wolf J."/>
            <person name="Krijger M."/>
            <person name="Mendes O."/>
            <person name="Brankovics B."/>
            <person name="Bonants P."/>
            <person name="Meekes E."/>
        </authorList>
    </citation>
    <scope>NUCLEOTIDE SEQUENCE</scope>
    <source>
        <strain evidence="20">NBC1264</strain>
    </source>
</reference>
<feature type="domain" description="PAC" evidence="17">
    <location>
        <begin position="412"/>
        <end position="469"/>
    </location>
</feature>
<feature type="domain" description="PAS" evidence="16">
    <location>
        <begin position="343"/>
        <end position="414"/>
    </location>
</feature>
<proteinExistence type="predicted"/>
<dbReference type="Gene3D" id="3.40.50.2300">
    <property type="match status" value="2"/>
</dbReference>
<dbReference type="GO" id="GO:0006355">
    <property type="term" value="P:regulation of DNA-templated transcription"/>
    <property type="evidence" value="ECO:0007669"/>
    <property type="project" value="InterPro"/>
</dbReference>
<evidence type="ECO:0000256" key="3">
    <source>
        <dbReference type="ARBA" id="ARBA00012438"/>
    </source>
</evidence>
<dbReference type="PROSITE" id="PS50112">
    <property type="entry name" value="PAS"/>
    <property type="match status" value="3"/>
</dbReference>
<dbReference type="CDD" id="cd17546">
    <property type="entry name" value="REC_hyHK_CKI1_RcsC-like"/>
    <property type="match status" value="2"/>
</dbReference>
<dbReference type="FunFam" id="3.30.565.10:FF:000010">
    <property type="entry name" value="Sensor histidine kinase RcsC"/>
    <property type="match status" value="1"/>
</dbReference>
<dbReference type="SUPFAM" id="SSF47226">
    <property type="entry name" value="Histidine-containing phosphotransfer domain, HPT domain"/>
    <property type="match status" value="1"/>
</dbReference>
<dbReference type="SMART" id="SM00448">
    <property type="entry name" value="REC"/>
    <property type="match status" value="2"/>
</dbReference>
<dbReference type="Pfam" id="PF00989">
    <property type="entry name" value="PAS"/>
    <property type="match status" value="1"/>
</dbReference>
<evidence type="ECO:0000256" key="8">
    <source>
        <dbReference type="ARBA" id="ARBA00022840"/>
    </source>
</evidence>
<feature type="modified residue" description="4-aspartylphosphate" evidence="13">
    <location>
        <position position="1341"/>
    </location>
</feature>
<evidence type="ECO:0000256" key="6">
    <source>
        <dbReference type="ARBA" id="ARBA00022692"/>
    </source>
</evidence>
<dbReference type="Gene3D" id="3.30.450.350">
    <property type="entry name" value="CHASE domain"/>
    <property type="match status" value="1"/>
</dbReference>
<dbReference type="SMART" id="SM00387">
    <property type="entry name" value="HATPase_c"/>
    <property type="match status" value="1"/>
</dbReference>
<dbReference type="Gene3D" id="1.20.120.160">
    <property type="entry name" value="HPT domain"/>
    <property type="match status" value="1"/>
</dbReference>
<organism evidence="20 21">
    <name type="scientific">Xanthomonas manihotis</name>
    <dbReference type="NCBI Taxonomy" id="43353"/>
    <lineage>
        <taxon>Bacteria</taxon>
        <taxon>Pseudomonadati</taxon>
        <taxon>Pseudomonadota</taxon>
        <taxon>Gammaproteobacteria</taxon>
        <taxon>Lysobacterales</taxon>
        <taxon>Lysobacteraceae</taxon>
        <taxon>Xanthomonas</taxon>
    </lineage>
</organism>
<feature type="domain" description="PAC" evidence="17">
    <location>
        <begin position="837"/>
        <end position="889"/>
    </location>
</feature>
<dbReference type="GO" id="GO:0000155">
    <property type="term" value="F:phosphorelay sensor kinase activity"/>
    <property type="evidence" value="ECO:0007669"/>
    <property type="project" value="InterPro"/>
</dbReference>
<dbReference type="InterPro" id="IPR000014">
    <property type="entry name" value="PAS"/>
</dbReference>
<dbReference type="RefSeq" id="WP_017165027.1">
    <property type="nucleotide sequence ID" value="NZ_JAGHXV010000053.1"/>
</dbReference>
<evidence type="ECO:0000256" key="11">
    <source>
        <dbReference type="ARBA" id="ARBA00023136"/>
    </source>
</evidence>
<feature type="modified residue" description="Phosphohistidine" evidence="12">
    <location>
        <position position="1480"/>
    </location>
</feature>
<evidence type="ECO:0000256" key="1">
    <source>
        <dbReference type="ARBA" id="ARBA00000085"/>
    </source>
</evidence>
<accession>A0A8I2BR81</accession>
<dbReference type="PROSITE" id="PS50894">
    <property type="entry name" value="HPT"/>
    <property type="match status" value="1"/>
</dbReference>
<dbReference type="InterPro" id="IPR013767">
    <property type="entry name" value="PAS_fold"/>
</dbReference>
<keyword evidence="7" id="KW-0547">Nucleotide-binding</keyword>
<dbReference type="SMART" id="SM00086">
    <property type="entry name" value="PAC"/>
    <property type="match status" value="4"/>
</dbReference>